<dbReference type="GO" id="GO:0006207">
    <property type="term" value="P:'de novo' pyrimidine nucleobase biosynthetic process"/>
    <property type="evidence" value="ECO:0007669"/>
    <property type="project" value="InterPro"/>
</dbReference>
<protein>
    <recommendedName>
        <fullName evidence="11">Carbamoyl phosphate synthase arginine-specific small chain</fullName>
        <ecNumber evidence="4">6.3.5.5</ecNumber>
    </recommendedName>
    <alternativeName>
        <fullName evidence="12">Arginine-specific carbamoyl phosphate synthetase, glutamine chain</fullName>
    </alternativeName>
</protein>
<evidence type="ECO:0000256" key="8">
    <source>
        <dbReference type="ARBA" id="ARBA00022962"/>
    </source>
</evidence>
<dbReference type="InterPro" id="IPR017926">
    <property type="entry name" value="GATASE"/>
</dbReference>
<dbReference type="PROSITE" id="PS51273">
    <property type="entry name" value="GATASE_TYPE_1"/>
    <property type="match status" value="1"/>
</dbReference>
<evidence type="ECO:0000256" key="4">
    <source>
        <dbReference type="ARBA" id="ARBA00012738"/>
    </source>
</evidence>
<keyword evidence="5" id="KW-0436">Ligase</keyword>
<dbReference type="CDD" id="cd01744">
    <property type="entry name" value="GATase1_CPSase"/>
    <property type="match status" value="1"/>
</dbReference>
<evidence type="ECO:0000313" key="16">
    <source>
        <dbReference type="EMBL" id="CAI8033234.1"/>
    </source>
</evidence>
<sequence>MGALATGHGEVVFNTSMTGYQEVLTDPSYAGQLVTLTYPLVGNYGINPQDFESAKIRVAGLIVREHCDRPSHGQSDRTLDEYLKAQNIPGICGVDTRAITRRLRQHGVMMGLLTTESPEAAVAQLAEMPRYDDQDLVRTVTTEAQYRWDGEPVTLEALPLTASGNISRPTLVVGSPGENSGETQEPRPRILVTDVGVKYNILRLLQERGCEVIAMPAATSAEDMLAMNPSGILLSPGPGDPQLLDYVVDNVRQVLGRVPVMGICLGHQLVARALGGQTYKLPFGHRGGNHPVQDMSSGRVYITAQNHGFAVDPDTLPAGLEVSHINLNDGTVEGTRHRDMPLFTIQYHSEASPGPRDNEYIFDQFLGMVKEFNH</sequence>
<evidence type="ECO:0000256" key="6">
    <source>
        <dbReference type="ARBA" id="ARBA00022741"/>
    </source>
</evidence>
<proteinExistence type="inferred from homology"/>
<evidence type="ECO:0000256" key="7">
    <source>
        <dbReference type="ARBA" id="ARBA00022840"/>
    </source>
</evidence>
<dbReference type="FunFam" id="3.50.30.20:FF:000001">
    <property type="entry name" value="Carbamoyl-phosphate synthase small chain"/>
    <property type="match status" value="1"/>
</dbReference>
<comment type="caution">
    <text evidence="16">The sequence shown here is derived from an EMBL/GenBank/DDBJ whole genome shotgun (WGS) entry which is preliminary data.</text>
</comment>
<keyword evidence="7" id="KW-0067">ATP-binding</keyword>
<dbReference type="GO" id="GO:0004088">
    <property type="term" value="F:carbamoyl-phosphate synthase (glutamine-hydrolyzing) activity"/>
    <property type="evidence" value="ECO:0007669"/>
    <property type="project" value="UniProtKB-EC"/>
</dbReference>
<dbReference type="GO" id="GO:0006221">
    <property type="term" value="P:pyrimidine nucleotide biosynthetic process"/>
    <property type="evidence" value="ECO:0007669"/>
    <property type="project" value="UniProtKB-KW"/>
</dbReference>
<dbReference type="HAMAP" id="MF_01209">
    <property type="entry name" value="CPSase_S_chain"/>
    <property type="match status" value="1"/>
</dbReference>
<evidence type="ECO:0000256" key="2">
    <source>
        <dbReference type="ARBA" id="ARBA00005077"/>
    </source>
</evidence>
<dbReference type="EMBL" id="CASHTH010002649">
    <property type="protein sequence ID" value="CAI8033234.1"/>
    <property type="molecule type" value="Genomic_DNA"/>
</dbReference>
<dbReference type="InterPro" id="IPR036480">
    <property type="entry name" value="CarbP_synth_ssu_N_sf"/>
</dbReference>
<dbReference type="PRINTS" id="PR00099">
    <property type="entry name" value="CPSGATASE"/>
</dbReference>
<keyword evidence="8" id="KW-0315">Glutamine amidotransferase</keyword>
<dbReference type="Pfam" id="PF00988">
    <property type="entry name" value="CPSase_sm_chain"/>
    <property type="match status" value="1"/>
</dbReference>
<dbReference type="InterPro" id="IPR029062">
    <property type="entry name" value="Class_I_gatase-like"/>
</dbReference>
<evidence type="ECO:0000256" key="14">
    <source>
        <dbReference type="ARBA" id="ARBA00049285"/>
    </source>
</evidence>
<feature type="domain" description="Carbamoyl-phosphate synthase small subunit N-terminal" evidence="15">
    <location>
        <begin position="1"/>
        <end position="114"/>
    </location>
</feature>
<keyword evidence="6" id="KW-0547">Nucleotide-binding</keyword>
<comment type="pathway">
    <text evidence="1">Pyrimidine metabolism; UMP biosynthesis via de novo pathway; (S)-dihydroorotate from bicarbonate: step 1/3.</text>
</comment>
<dbReference type="PANTHER" id="PTHR43418:SF7">
    <property type="entry name" value="CARBAMOYL-PHOSPHATE SYNTHASE SMALL CHAIN"/>
    <property type="match status" value="1"/>
</dbReference>
<evidence type="ECO:0000256" key="13">
    <source>
        <dbReference type="ARBA" id="ARBA00048816"/>
    </source>
</evidence>
<dbReference type="AlphaFoldDB" id="A0AA35WUG0"/>
<dbReference type="SUPFAM" id="SSF52317">
    <property type="entry name" value="Class I glutamine amidotransferase-like"/>
    <property type="match status" value="1"/>
</dbReference>
<dbReference type="PANTHER" id="PTHR43418">
    <property type="entry name" value="MULTIFUNCTIONAL TRYPTOPHAN BIOSYNTHESIS PROTEIN-RELATED"/>
    <property type="match status" value="1"/>
</dbReference>
<evidence type="ECO:0000259" key="15">
    <source>
        <dbReference type="SMART" id="SM01097"/>
    </source>
</evidence>
<accession>A0AA35WUG0</accession>
<dbReference type="PRINTS" id="PR00097">
    <property type="entry name" value="ANTSNTHASEII"/>
</dbReference>
<dbReference type="EC" id="6.3.5.5" evidence="4"/>
<comment type="catalytic activity">
    <reaction evidence="13">
        <text>hydrogencarbonate + L-glutamine + 2 ATP + H2O = carbamoyl phosphate + L-glutamate + 2 ADP + phosphate + 2 H(+)</text>
        <dbReference type="Rhea" id="RHEA:18633"/>
        <dbReference type="ChEBI" id="CHEBI:15377"/>
        <dbReference type="ChEBI" id="CHEBI:15378"/>
        <dbReference type="ChEBI" id="CHEBI:17544"/>
        <dbReference type="ChEBI" id="CHEBI:29985"/>
        <dbReference type="ChEBI" id="CHEBI:30616"/>
        <dbReference type="ChEBI" id="CHEBI:43474"/>
        <dbReference type="ChEBI" id="CHEBI:58228"/>
        <dbReference type="ChEBI" id="CHEBI:58359"/>
        <dbReference type="ChEBI" id="CHEBI:456216"/>
        <dbReference type="EC" id="6.3.5.5"/>
    </reaction>
</comment>
<evidence type="ECO:0000313" key="17">
    <source>
        <dbReference type="Proteomes" id="UP001174909"/>
    </source>
</evidence>
<dbReference type="Proteomes" id="UP001174909">
    <property type="component" value="Unassembled WGS sequence"/>
</dbReference>
<evidence type="ECO:0000256" key="12">
    <source>
        <dbReference type="ARBA" id="ARBA00044340"/>
    </source>
</evidence>
<evidence type="ECO:0000256" key="3">
    <source>
        <dbReference type="ARBA" id="ARBA00007800"/>
    </source>
</evidence>
<dbReference type="NCBIfam" id="TIGR01368">
    <property type="entry name" value="CPSaseIIsmall"/>
    <property type="match status" value="1"/>
</dbReference>
<dbReference type="InterPro" id="IPR002474">
    <property type="entry name" value="CarbamoylP_synth_ssu_N"/>
</dbReference>
<dbReference type="InterPro" id="IPR006274">
    <property type="entry name" value="CarbamoylP_synth_ssu"/>
</dbReference>
<evidence type="ECO:0000256" key="9">
    <source>
        <dbReference type="ARBA" id="ARBA00022975"/>
    </source>
</evidence>
<keyword evidence="17" id="KW-1185">Reference proteome</keyword>
<gene>
    <name evidence="16" type="ORF">GBAR_LOCUS18742</name>
</gene>
<comment type="pathway">
    <text evidence="2">Amino-acid biosynthesis; L-arginine biosynthesis; carbamoyl phosphate from bicarbonate: step 1/1.</text>
</comment>
<dbReference type="NCBIfam" id="NF009475">
    <property type="entry name" value="PRK12838.1"/>
    <property type="match status" value="1"/>
</dbReference>
<dbReference type="SMART" id="SM01097">
    <property type="entry name" value="CPSase_sm_chain"/>
    <property type="match status" value="1"/>
</dbReference>
<name>A0AA35WUG0_GEOBA</name>
<dbReference type="InterPro" id="IPR035686">
    <property type="entry name" value="CPSase_GATase1"/>
</dbReference>
<reference evidence="16" key="1">
    <citation type="submission" date="2023-03" db="EMBL/GenBank/DDBJ databases">
        <authorList>
            <person name="Steffen K."/>
            <person name="Cardenas P."/>
        </authorList>
    </citation>
    <scope>NUCLEOTIDE SEQUENCE</scope>
</reference>
<dbReference type="Gene3D" id="3.50.30.20">
    <property type="entry name" value="Carbamoyl-phosphate synthase small subunit, N-terminal domain"/>
    <property type="match status" value="1"/>
</dbReference>
<keyword evidence="9" id="KW-0665">Pyrimidine biosynthesis</keyword>
<dbReference type="Pfam" id="PF00117">
    <property type="entry name" value="GATase"/>
    <property type="match status" value="1"/>
</dbReference>
<dbReference type="SUPFAM" id="SSF52021">
    <property type="entry name" value="Carbamoyl phosphate synthetase, small subunit N-terminal domain"/>
    <property type="match status" value="1"/>
</dbReference>
<dbReference type="PRINTS" id="PR00096">
    <property type="entry name" value="GATASE"/>
</dbReference>
<comment type="subunit">
    <text evidence="10">Heterodimer composed of 2 chains; the small (or glutamine) chain promotes the hydrolysis of glutamine to ammonia, which is used by the large (or ammonia) chain to synthesize carbamoyl phosphate.</text>
</comment>
<dbReference type="Gene3D" id="3.40.50.880">
    <property type="match status" value="1"/>
</dbReference>
<dbReference type="GO" id="GO:0005524">
    <property type="term" value="F:ATP binding"/>
    <property type="evidence" value="ECO:0007669"/>
    <property type="project" value="UniProtKB-KW"/>
</dbReference>
<comment type="catalytic activity">
    <reaction evidence="14">
        <text>L-glutamine + H2O = L-glutamate + NH4(+)</text>
        <dbReference type="Rhea" id="RHEA:15889"/>
        <dbReference type="ChEBI" id="CHEBI:15377"/>
        <dbReference type="ChEBI" id="CHEBI:28938"/>
        <dbReference type="ChEBI" id="CHEBI:29985"/>
        <dbReference type="ChEBI" id="CHEBI:58359"/>
    </reaction>
</comment>
<dbReference type="GO" id="GO:0006541">
    <property type="term" value="P:glutamine metabolic process"/>
    <property type="evidence" value="ECO:0007669"/>
    <property type="project" value="InterPro"/>
</dbReference>
<evidence type="ECO:0000256" key="10">
    <source>
        <dbReference type="ARBA" id="ARBA00044031"/>
    </source>
</evidence>
<dbReference type="InterPro" id="IPR050472">
    <property type="entry name" value="Anth_synth/Amidotransfase"/>
</dbReference>
<comment type="similarity">
    <text evidence="3">Belongs to the CarA family.</text>
</comment>
<evidence type="ECO:0000256" key="5">
    <source>
        <dbReference type="ARBA" id="ARBA00022598"/>
    </source>
</evidence>
<organism evidence="16 17">
    <name type="scientific">Geodia barretti</name>
    <name type="common">Barrett's horny sponge</name>
    <dbReference type="NCBI Taxonomy" id="519541"/>
    <lineage>
        <taxon>Eukaryota</taxon>
        <taxon>Metazoa</taxon>
        <taxon>Porifera</taxon>
        <taxon>Demospongiae</taxon>
        <taxon>Heteroscleromorpha</taxon>
        <taxon>Tetractinellida</taxon>
        <taxon>Astrophorina</taxon>
        <taxon>Geodiidae</taxon>
        <taxon>Geodia</taxon>
    </lineage>
</organism>
<evidence type="ECO:0000256" key="1">
    <source>
        <dbReference type="ARBA" id="ARBA00004812"/>
    </source>
</evidence>
<evidence type="ECO:0000256" key="11">
    <source>
        <dbReference type="ARBA" id="ARBA00044168"/>
    </source>
</evidence>